<protein>
    <submittedName>
        <fullName evidence="2">DUF4287 domain-containing protein</fullName>
    </submittedName>
</protein>
<dbReference type="RefSeq" id="WP_259864057.1">
    <property type="nucleotide sequence ID" value="NZ_BAAAST010000073.1"/>
</dbReference>
<reference evidence="2" key="1">
    <citation type="submission" date="2021-04" db="EMBL/GenBank/DDBJ databases">
        <authorList>
            <person name="Hartkoorn R.C."/>
            <person name="Beaudoing E."/>
            <person name="Hot D."/>
        </authorList>
    </citation>
    <scope>NUCLEOTIDE SEQUENCE</scope>
    <source>
        <strain evidence="2">NRRL B-16292</strain>
    </source>
</reference>
<reference evidence="2" key="2">
    <citation type="submission" date="2022-09" db="EMBL/GenBank/DDBJ databases">
        <title>Biosynthetic gene clusters of Dactylosporangioum fulvum.</title>
        <authorList>
            <person name="Caradec T."/>
        </authorList>
    </citation>
    <scope>NUCLEOTIDE SEQUENCE</scope>
    <source>
        <strain evidence="2">NRRL B-16292</strain>
    </source>
</reference>
<name>A0ABY5W8Z8_9ACTN</name>
<feature type="region of interest" description="Disordered" evidence="1">
    <location>
        <begin position="46"/>
        <end position="66"/>
    </location>
</feature>
<organism evidence="2 3">
    <name type="scientific">Dactylosporangium fulvum</name>
    <dbReference type="NCBI Taxonomy" id="53359"/>
    <lineage>
        <taxon>Bacteria</taxon>
        <taxon>Bacillati</taxon>
        <taxon>Actinomycetota</taxon>
        <taxon>Actinomycetes</taxon>
        <taxon>Micromonosporales</taxon>
        <taxon>Micromonosporaceae</taxon>
        <taxon>Dactylosporangium</taxon>
    </lineage>
</organism>
<sequence>MADETVKIRIAIDIQSESTYDTGKTVAEWLALTDEQRSDIKAGFWNEESENDNGGVWVETKGAEGT</sequence>
<dbReference type="EMBL" id="CP073720">
    <property type="protein sequence ID" value="UWP85791.1"/>
    <property type="molecule type" value="Genomic_DNA"/>
</dbReference>
<dbReference type="Proteomes" id="UP001059617">
    <property type="component" value="Chromosome"/>
</dbReference>
<accession>A0ABY5W8Z8</accession>
<evidence type="ECO:0000313" key="3">
    <source>
        <dbReference type="Proteomes" id="UP001059617"/>
    </source>
</evidence>
<keyword evidence="3" id="KW-1185">Reference proteome</keyword>
<proteinExistence type="predicted"/>
<evidence type="ECO:0000256" key="1">
    <source>
        <dbReference type="SAM" id="MobiDB-lite"/>
    </source>
</evidence>
<evidence type="ECO:0000313" key="2">
    <source>
        <dbReference type="EMBL" id="UWP85791.1"/>
    </source>
</evidence>
<gene>
    <name evidence="2" type="ORF">Dfulv_16725</name>
</gene>